<dbReference type="GO" id="GO:0046872">
    <property type="term" value="F:metal ion binding"/>
    <property type="evidence" value="ECO:0007669"/>
    <property type="project" value="UniProtKB-KW"/>
</dbReference>
<evidence type="ECO:0000256" key="3">
    <source>
        <dbReference type="ARBA" id="ARBA00022679"/>
    </source>
</evidence>
<evidence type="ECO:0000256" key="4">
    <source>
        <dbReference type="ARBA" id="ARBA00022695"/>
    </source>
</evidence>
<evidence type="ECO:0000256" key="1">
    <source>
        <dbReference type="ARBA" id="ARBA00001946"/>
    </source>
</evidence>
<keyword evidence="2" id="KW-1277">Toxin-antitoxin system</keyword>
<evidence type="ECO:0000313" key="11">
    <source>
        <dbReference type="EMBL" id="QUF02447.1"/>
    </source>
</evidence>
<evidence type="ECO:0000256" key="7">
    <source>
        <dbReference type="ARBA" id="ARBA00022840"/>
    </source>
</evidence>
<evidence type="ECO:0000256" key="6">
    <source>
        <dbReference type="ARBA" id="ARBA00022741"/>
    </source>
</evidence>
<organism evidence="11 12">
    <name type="scientific">Actinosynnema pretiosum subsp. pretiosum</name>
    <dbReference type="NCBI Taxonomy" id="103721"/>
    <lineage>
        <taxon>Bacteria</taxon>
        <taxon>Bacillati</taxon>
        <taxon>Actinomycetota</taxon>
        <taxon>Actinomycetes</taxon>
        <taxon>Pseudonocardiales</taxon>
        <taxon>Pseudonocardiaceae</taxon>
        <taxon>Actinosynnema</taxon>
    </lineage>
</organism>
<dbReference type="SUPFAM" id="SSF81301">
    <property type="entry name" value="Nucleotidyltransferase"/>
    <property type="match status" value="1"/>
</dbReference>
<dbReference type="PANTHER" id="PTHR33571">
    <property type="entry name" value="SSL8005 PROTEIN"/>
    <property type="match status" value="1"/>
</dbReference>
<dbReference type="InterPro" id="IPR052038">
    <property type="entry name" value="Type-VII_TA_antitoxin"/>
</dbReference>
<accession>A0AA45R267</accession>
<evidence type="ECO:0000313" key="12">
    <source>
        <dbReference type="Proteomes" id="UP000677152"/>
    </source>
</evidence>
<sequence>MHEAIATRLAEVRDLCRALGVRRLDVFGSALGDSFDPESSDVDLLVEFDARPGFDHFGSYFALREGLERIFGRPVDLVSSASIRNPYFRQRVMESREQVYAA</sequence>
<gene>
    <name evidence="11" type="ORF">KCV87_23605</name>
</gene>
<keyword evidence="5" id="KW-0479">Metal-binding</keyword>
<reference evidence="11" key="1">
    <citation type="submission" date="2021-04" db="EMBL/GenBank/DDBJ databases">
        <title>Genomic sequence of Actinosynnema pretiosum subsp. pretiosum ATCC 31280 (C-14919).</title>
        <authorList>
            <person name="Bai L."/>
            <person name="Wang X."/>
            <person name="Xiao Y."/>
        </authorList>
    </citation>
    <scope>NUCLEOTIDE SEQUENCE</scope>
    <source>
        <strain evidence="11">ATCC 31280</strain>
    </source>
</reference>
<evidence type="ECO:0000256" key="9">
    <source>
        <dbReference type="ARBA" id="ARBA00038276"/>
    </source>
</evidence>
<dbReference type="PANTHER" id="PTHR33571:SF12">
    <property type="entry name" value="BSL3053 PROTEIN"/>
    <property type="match status" value="1"/>
</dbReference>
<keyword evidence="7" id="KW-0067">ATP-binding</keyword>
<dbReference type="Proteomes" id="UP000677152">
    <property type="component" value="Chromosome"/>
</dbReference>
<keyword evidence="3" id="KW-0808">Transferase</keyword>
<evidence type="ECO:0000256" key="2">
    <source>
        <dbReference type="ARBA" id="ARBA00022649"/>
    </source>
</evidence>
<keyword evidence="6" id="KW-0547">Nucleotide-binding</keyword>
<dbReference type="Pfam" id="PF01909">
    <property type="entry name" value="NTP_transf_2"/>
    <property type="match status" value="1"/>
</dbReference>
<dbReference type="AlphaFoldDB" id="A0AA45R267"/>
<keyword evidence="8" id="KW-0460">Magnesium</keyword>
<name>A0AA45R267_9PSEU</name>
<comment type="cofactor">
    <cofactor evidence="1">
        <name>Mg(2+)</name>
        <dbReference type="ChEBI" id="CHEBI:18420"/>
    </cofactor>
</comment>
<protein>
    <submittedName>
        <fullName evidence="11">Nucleotidyltransferase domain-containing protein</fullName>
    </submittedName>
</protein>
<dbReference type="EMBL" id="CP073249">
    <property type="protein sequence ID" value="QUF02447.1"/>
    <property type="molecule type" value="Genomic_DNA"/>
</dbReference>
<feature type="domain" description="Polymerase nucleotidyl transferase" evidence="10">
    <location>
        <begin position="13"/>
        <end position="96"/>
    </location>
</feature>
<evidence type="ECO:0000259" key="10">
    <source>
        <dbReference type="Pfam" id="PF01909"/>
    </source>
</evidence>
<dbReference type="CDD" id="cd05403">
    <property type="entry name" value="NT_KNTase_like"/>
    <property type="match status" value="1"/>
</dbReference>
<evidence type="ECO:0000256" key="8">
    <source>
        <dbReference type="ARBA" id="ARBA00022842"/>
    </source>
</evidence>
<dbReference type="GO" id="GO:0005524">
    <property type="term" value="F:ATP binding"/>
    <property type="evidence" value="ECO:0007669"/>
    <property type="project" value="UniProtKB-KW"/>
</dbReference>
<comment type="similarity">
    <text evidence="9">Belongs to the MntA antitoxin family.</text>
</comment>
<dbReference type="InterPro" id="IPR002934">
    <property type="entry name" value="Polymerase_NTP_transf_dom"/>
</dbReference>
<dbReference type="Gene3D" id="3.30.460.10">
    <property type="entry name" value="Beta Polymerase, domain 2"/>
    <property type="match status" value="1"/>
</dbReference>
<evidence type="ECO:0000256" key="5">
    <source>
        <dbReference type="ARBA" id="ARBA00022723"/>
    </source>
</evidence>
<proteinExistence type="inferred from homology"/>
<dbReference type="GO" id="GO:0016779">
    <property type="term" value="F:nucleotidyltransferase activity"/>
    <property type="evidence" value="ECO:0007669"/>
    <property type="project" value="UniProtKB-KW"/>
</dbReference>
<dbReference type="InterPro" id="IPR043519">
    <property type="entry name" value="NT_sf"/>
</dbReference>
<keyword evidence="4" id="KW-0548">Nucleotidyltransferase</keyword>